<feature type="domain" description="RNA polymerase sigma factor 70 region 4 type 2" evidence="7">
    <location>
        <begin position="121"/>
        <end position="173"/>
    </location>
</feature>
<sequence length="185" mass="21966">MKINKDNYLRQLRLHDEKALVWVIEEYNGLVTAIVRKKLYALPQYHEECISDVFLGVWKNIEYYDEYKNSFQNWIAGIARFKSVDYLRKYLRELQTESIEDVTIAAPDDSYDRIMAKEVSREVEQMLSCLRPKDRELFTKLYVEDKSFEEVSAETGMTKDVIYNRVSRGKKKIRKLFPVREGSGQ</sequence>
<evidence type="ECO:0000259" key="7">
    <source>
        <dbReference type="Pfam" id="PF08281"/>
    </source>
</evidence>
<dbReference type="Pfam" id="PF08281">
    <property type="entry name" value="Sigma70_r4_2"/>
    <property type="match status" value="1"/>
</dbReference>
<evidence type="ECO:0000256" key="5">
    <source>
        <dbReference type="ARBA" id="ARBA00023163"/>
    </source>
</evidence>
<dbReference type="NCBIfam" id="TIGR02937">
    <property type="entry name" value="sigma70-ECF"/>
    <property type="match status" value="1"/>
</dbReference>
<dbReference type="EMBL" id="JAJCIS010000015">
    <property type="protein sequence ID" value="MCB7388789.1"/>
    <property type="molecule type" value="Genomic_DNA"/>
</dbReference>
<keyword evidence="3" id="KW-0731">Sigma factor</keyword>
<evidence type="ECO:0000313" key="9">
    <source>
        <dbReference type="Proteomes" id="UP001299546"/>
    </source>
</evidence>
<dbReference type="PANTHER" id="PTHR43133:SF8">
    <property type="entry name" value="RNA POLYMERASE SIGMA FACTOR HI_1459-RELATED"/>
    <property type="match status" value="1"/>
</dbReference>
<dbReference type="InterPro" id="IPR013325">
    <property type="entry name" value="RNA_pol_sigma_r2"/>
</dbReference>
<dbReference type="InterPro" id="IPR039425">
    <property type="entry name" value="RNA_pol_sigma-70-like"/>
</dbReference>
<protein>
    <submittedName>
        <fullName evidence="8">Sigma-70 family RNA polymerase sigma factor</fullName>
    </submittedName>
</protein>
<keyword evidence="5" id="KW-0804">Transcription</keyword>
<evidence type="ECO:0000256" key="4">
    <source>
        <dbReference type="ARBA" id="ARBA00023125"/>
    </source>
</evidence>
<organism evidence="8 9">
    <name type="scientific">Bariatricus massiliensis</name>
    <dbReference type="NCBI Taxonomy" id="1745713"/>
    <lineage>
        <taxon>Bacteria</taxon>
        <taxon>Bacillati</taxon>
        <taxon>Bacillota</taxon>
        <taxon>Clostridia</taxon>
        <taxon>Lachnospirales</taxon>
        <taxon>Lachnospiraceae</taxon>
        <taxon>Bariatricus</taxon>
    </lineage>
</organism>
<keyword evidence="9" id="KW-1185">Reference proteome</keyword>
<dbReference type="InterPro" id="IPR007627">
    <property type="entry name" value="RNA_pol_sigma70_r2"/>
</dbReference>
<dbReference type="Proteomes" id="UP001299546">
    <property type="component" value="Unassembled WGS sequence"/>
</dbReference>
<keyword evidence="2" id="KW-0805">Transcription regulation</keyword>
<evidence type="ECO:0000256" key="1">
    <source>
        <dbReference type="ARBA" id="ARBA00010641"/>
    </source>
</evidence>
<keyword evidence="4" id="KW-0238">DNA-binding</keyword>
<accession>A0ABS8DKR5</accession>
<proteinExistence type="inferred from homology"/>
<dbReference type="InterPro" id="IPR013324">
    <property type="entry name" value="RNA_pol_sigma_r3/r4-like"/>
</dbReference>
<comment type="caution">
    <text evidence="8">The sequence shown here is derived from an EMBL/GenBank/DDBJ whole genome shotgun (WGS) entry which is preliminary data.</text>
</comment>
<dbReference type="Pfam" id="PF04542">
    <property type="entry name" value="Sigma70_r2"/>
    <property type="match status" value="1"/>
</dbReference>
<dbReference type="Gene3D" id="1.10.10.10">
    <property type="entry name" value="Winged helix-like DNA-binding domain superfamily/Winged helix DNA-binding domain"/>
    <property type="match status" value="1"/>
</dbReference>
<dbReference type="InterPro" id="IPR013249">
    <property type="entry name" value="RNA_pol_sigma70_r4_t2"/>
</dbReference>
<evidence type="ECO:0000256" key="2">
    <source>
        <dbReference type="ARBA" id="ARBA00023015"/>
    </source>
</evidence>
<dbReference type="InterPro" id="IPR014284">
    <property type="entry name" value="RNA_pol_sigma-70_dom"/>
</dbReference>
<comment type="similarity">
    <text evidence="1">Belongs to the sigma-70 factor family. ECF subfamily.</text>
</comment>
<feature type="domain" description="RNA polymerase sigma-70 region 2" evidence="6">
    <location>
        <begin position="24"/>
        <end position="90"/>
    </location>
</feature>
<dbReference type="SUPFAM" id="SSF88946">
    <property type="entry name" value="Sigma2 domain of RNA polymerase sigma factors"/>
    <property type="match status" value="1"/>
</dbReference>
<dbReference type="Gene3D" id="1.10.1740.10">
    <property type="match status" value="1"/>
</dbReference>
<dbReference type="RefSeq" id="WP_066738286.1">
    <property type="nucleotide sequence ID" value="NZ_JAJCIQ010000015.1"/>
</dbReference>
<reference evidence="8 9" key="1">
    <citation type="submission" date="2021-10" db="EMBL/GenBank/DDBJ databases">
        <title>Collection of gut derived symbiotic bacterial strains cultured from healthy donors.</title>
        <authorList>
            <person name="Lin H."/>
            <person name="Littmann E."/>
            <person name="Kohout C."/>
            <person name="Pamer E.G."/>
        </authorList>
    </citation>
    <scope>NUCLEOTIDE SEQUENCE [LARGE SCALE GENOMIC DNA]</scope>
    <source>
        <strain evidence="8 9">DFI.1.165</strain>
    </source>
</reference>
<name>A0ABS8DKR5_9FIRM</name>
<evidence type="ECO:0000256" key="3">
    <source>
        <dbReference type="ARBA" id="ARBA00023082"/>
    </source>
</evidence>
<dbReference type="SUPFAM" id="SSF88659">
    <property type="entry name" value="Sigma3 and sigma4 domains of RNA polymerase sigma factors"/>
    <property type="match status" value="1"/>
</dbReference>
<evidence type="ECO:0000259" key="6">
    <source>
        <dbReference type="Pfam" id="PF04542"/>
    </source>
</evidence>
<gene>
    <name evidence="8" type="ORF">LIZ65_15990</name>
</gene>
<evidence type="ECO:0000313" key="8">
    <source>
        <dbReference type="EMBL" id="MCB7388789.1"/>
    </source>
</evidence>
<dbReference type="InterPro" id="IPR036388">
    <property type="entry name" value="WH-like_DNA-bd_sf"/>
</dbReference>
<dbReference type="PANTHER" id="PTHR43133">
    <property type="entry name" value="RNA POLYMERASE ECF-TYPE SIGMA FACTO"/>
    <property type="match status" value="1"/>
</dbReference>